<evidence type="ECO:0000313" key="10">
    <source>
        <dbReference type="Proteomes" id="UP000238823"/>
    </source>
</evidence>
<dbReference type="Gene3D" id="2.40.170.20">
    <property type="entry name" value="TonB-dependent receptor, beta-barrel domain"/>
    <property type="match status" value="1"/>
</dbReference>
<organism evidence="9 10">
    <name type="scientific">Enhygromyxa salina</name>
    <dbReference type="NCBI Taxonomy" id="215803"/>
    <lineage>
        <taxon>Bacteria</taxon>
        <taxon>Pseudomonadati</taxon>
        <taxon>Myxococcota</taxon>
        <taxon>Polyangia</taxon>
        <taxon>Nannocystales</taxon>
        <taxon>Nannocystaceae</taxon>
        <taxon>Enhygromyxa</taxon>
    </lineage>
</organism>
<evidence type="ECO:0000256" key="7">
    <source>
        <dbReference type="ARBA" id="ARBA00023237"/>
    </source>
</evidence>
<comment type="caution">
    <text evidence="9">The sequence shown here is derived from an EMBL/GenBank/DDBJ whole genome shotgun (WGS) entry which is preliminary data.</text>
</comment>
<evidence type="ECO:0000256" key="4">
    <source>
        <dbReference type="ARBA" id="ARBA00022692"/>
    </source>
</evidence>
<dbReference type="SUPFAM" id="SSF56935">
    <property type="entry name" value="Porins"/>
    <property type="match status" value="1"/>
</dbReference>
<keyword evidence="4" id="KW-0812">Transmembrane</keyword>
<dbReference type="InterPro" id="IPR008969">
    <property type="entry name" value="CarboxyPept-like_regulatory"/>
</dbReference>
<evidence type="ECO:0000256" key="3">
    <source>
        <dbReference type="ARBA" id="ARBA00022452"/>
    </source>
</evidence>
<feature type="region of interest" description="Disordered" evidence="8">
    <location>
        <begin position="18"/>
        <end position="54"/>
    </location>
</feature>
<evidence type="ECO:0000256" key="5">
    <source>
        <dbReference type="ARBA" id="ARBA00022729"/>
    </source>
</evidence>
<keyword evidence="6" id="KW-0472">Membrane</keyword>
<dbReference type="InterPro" id="IPR039426">
    <property type="entry name" value="TonB-dep_rcpt-like"/>
</dbReference>
<keyword evidence="7" id="KW-0998">Cell outer membrane</keyword>
<keyword evidence="2" id="KW-0813">Transport</keyword>
<dbReference type="GO" id="GO:0044718">
    <property type="term" value="P:siderophore transmembrane transport"/>
    <property type="evidence" value="ECO:0007669"/>
    <property type="project" value="TreeGrafter"/>
</dbReference>
<dbReference type="GO" id="GO:0015344">
    <property type="term" value="F:siderophore uptake transmembrane transporter activity"/>
    <property type="evidence" value="ECO:0007669"/>
    <property type="project" value="TreeGrafter"/>
</dbReference>
<evidence type="ECO:0000256" key="2">
    <source>
        <dbReference type="ARBA" id="ARBA00022448"/>
    </source>
</evidence>
<gene>
    <name evidence="9" type="ORF">ENSA7_43550</name>
</gene>
<dbReference type="RefSeq" id="WP_181233987.1">
    <property type="nucleotide sequence ID" value="NZ_PVNL01000088.1"/>
</dbReference>
<reference evidence="9 10" key="1">
    <citation type="submission" date="2018-03" db="EMBL/GenBank/DDBJ databases">
        <title>Draft Genome Sequences of the Obligatory Marine Myxobacteria Enhygromyxa salina SWB007.</title>
        <authorList>
            <person name="Poehlein A."/>
            <person name="Moghaddam J.A."/>
            <person name="Harms H."/>
            <person name="Alanjari M."/>
            <person name="Koenig G.M."/>
            <person name="Daniel R."/>
            <person name="Schaeberle T.F."/>
        </authorList>
    </citation>
    <scope>NUCLEOTIDE SEQUENCE [LARGE SCALE GENOMIC DNA]</scope>
    <source>
        <strain evidence="9 10">SWB007</strain>
    </source>
</reference>
<protein>
    <submittedName>
        <fullName evidence="9">Uncharacterized protein</fullName>
    </submittedName>
</protein>
<dbReference type="Gene3D" id="2.60.40.1120">
    <property type="entry name" value="Carboxypeptidase-like, regulatory domain"/>
    <property type="match status" value="1"/>
</dbReference>
<dbReference type="EMBL" id="PVNL01000088">
    <property type="protein sequence ID" value="PRQ05939.1"/>
    <property type="molecule type" value="Genomic_DNA"/>
</dbReference>
<keyword evidence="5" id="KW-0732">Signal</keyword>
<evidence type="ECO:0000256" key="1">
    <source>
        <dbReference type="ARBA" id="ARBA00004571"/>
    </source>
</evidence>
<accession>A0A2S9YLG8</accession>
<feature type="compositionally biased region" description="Low complexity" evidence="8">
    <location>
        <begin position="38"/>
        <end position="54"/>
    </location>
</feature>
<name>A0A2S9YLG8_9BACT</name>
<proteinExistence type="predicted"/>
<evidence type="ECO:0000313" key="9">
    <source>
        <dbReference type="EMBL" id="PRQ05939.1"/>
    </source>
</evidence>
<dbReference type="AlphaFoldDB" id="A0A2S9YLG8"/>
<evidence type="ECO:0000256" key="6">
    <source>
        <dbReference type="ARBA" id="ARBA00023136"/>
    </source>
</evidence>
<dbReference type="SUPFAM" id="SSF49464">
    <property type="entry name" value="Carboxypeptidase regulatory domain-like"/>
    <property type="match status" value="1"/>
</dbReference>
<keyword evidence="3" id="KW-1134">Transmembrane beta strand</keyword>
<dbReference type="PANTHER" id="PTHR30069">
    <property type="entry name" value="TONB-DEPENDENT OUTER MEMBRANE RECEPTOR"/>
    <property type="match status" value="1"/>
</dbReference>
<dbReference type="Proteomes" id="UP000238823">
    <property type="component" value="Unassembled WGS sequence"/>
</dbReference>
<comment type="subcellular location">
    <subcellularLocation>
        <location evidence="1">Cell outer membrane</location>
        <topology evidence="1">Multi-pass membrane protein</topology>
    </subcellularLocation>
</comment>
<evidence type="ECO:0000256" key="8">
    <source>
        <dbReference type="SAM" id="MobiDB-lite"/>
    </source>
</evidence>
<dbReference type="InterPro" id="IPR036942">
    <property type="entry name" value="Beta-barrel_TonB_sf"/>
</dbReference>
<dbReference type="GO" id="GO:0009279">
    <property type="term" value="C:cell outer membrane"/>
    <property type="evidence" value="ECO:0007669"/>
    <property type="project" value="UniProtKB-SubCell"/>
</dbReference>
<sequence>MLVAAILLGGVLLGPPPPNHGDATAAEPAPAPAPVLGDDSNADANADAPLDPSPATHGQLRLVVWVHGTRDPLAGARLLEVDPVVDPELDAPAPLQTDARGVAQLWLEPGTHTFSIRADGYDPLEFEVEVTRGEQQVIELRVQPALGGNRYRTVVRTERPVAVSRTTLREQELHEVPGSGGDPFGVIKSLPGAAQVSGFLPYVVVRGAAPGNTGYYLDGIRVPALFHVAIGPSVVHPYFIDEVDFYPSGAPVRLGRFASGIVEGRTRLAARDRVRGELDVRLTDAGALLEIPFDRPRDPACAAAAPTPEPGAPAPRCRLPGRGALTLAGHYSYTGLILSAIPSLNVNIQFWDYQARLDHDLGPRARYTAFVFGSYDELGQRRALVHSLDDNGTVTEELDEDPDPYVRLEFHRIDQRIRQRIRNGGRIDYRVTLGLDRSGVQSIHVDQWRVAPRLDAQLRVSERVTLHTGLDQELQIFRLPRGLGAGDLTNSVEDLALLLSERVVSVTGLYLDLAYRKGPLEIRPGIRGDLWVAQGPSPYLPTARAVSSALGFDPRVLVREQVSERVSLRQSVGLYHQAPDPPLPIPGIESVGLEDGLQRNLQGSFGWTFEIADRAVLSQDAYLGRLTNMQDYELSQGLDASGDPSTADELDDYLIRVSGWSWGLETMLRLVPDGKLYGWLAYTLSWSVRDYPLGGFAPATWDQRHILNAVLGWNISRKWRIGGRLHVNSGRPYTTRQLDEDGELEDLVDAWTEHRNDARLPAFMQLDVRVERIFSLRQARLHLYLDLANANFAREVLRCDSLSEGSIGAAVNDGCVNPQAIRYVLPTLGLRAVF</sequence>
<dbReference type="PANTHER" id="PTHR30069:SF29">
    <property type="entry name" value="HEMOGLOBIN AND HEMOGLOBIN-HAPTOGLOBIN-BINDING PROTEIN 1-RELATED"/>
    <property type="match status" value="1"/>
</dbReference>